<dbReference type="Proteomes" id="UP000279336">
    <property type="component" value="Unassembled WGS sequence"/>
</dbReference>
<keyword evidence="1" id="KW-0547">Nucleotide-binding</keyword>
<evidence type="ECO:0000256" key="2">
    <source>
        <dbReference type="ARBA" id="ARBA00023118"/>
    </source>
</evidence>
<accession>A0A383S4Q3</accession>
<dbReference type="Pfam" id="PF22335">
    <property type="entry name" value="Cas10-Cmr2_palm2"/>
    <property type="match status" value="1"/>
</dbReference>
<reference evidence="6" key="2">
    <citation type="submission" date="2018-08" db="EMBL/GenBank/DDBJ databases">
        <authorList>
            <person name="Hornung B."/>
        </authorList>
    </citation>
    <scope>NUCLEOTIDE SEQUENCE [LARGE SCALE GENOMIC DNA]</scope>
</reference>
<evidence type="ECO:0000313" key="4">
    <source>
        <dbReference type="EMBL" id="RLP11344.1"/>
    </source>
</evidence>
<reference evidence="5" key="1">
    <citation type="submission" date="2018-08" db="EMBL/GenBank/DDBJ databases">
        <authorList>
            <person name="Ferrada E.E."/>
            <person name="Latorre B.A."/>
        </authorList>
    </citation>
    <scope>NUCLEOTIDE SEQUENCE [LARGE SCALE GENOMIC DNA]</scope>
    <source>
        <strain evidence="5">Propionibacterium_australiense1</strain>
    </source>
</reference>
<dbReference type="Proteomes" id="UP000263928">
    <property type="component" value="Unassembled WGS sequence"/>
</dbReference>
<dbReference type="GO" id="GO:0000166">
    <property type="term" value="F:nucleotide binding"/>
    <property type="evidence" value="ECO:0007669"/>
    <property type="project" value="UniProtKB-KW"/>
</dbReference>
<dbReference type="InterPro" id="IPR000160">
    <property type="entry name" value="GGDEF_dom"/>
</dbReference>
<keyword evidence="2" id="KW-0051">Antiviral defense</keyword>
<evidence type="ECO:0000313" key="5">
    <source>
        <dbReference type="EMBL" id="SYZ32980.1"/>
    </source>
</evidence>
<dbReference type="InterPro" id="IPR043128">
    <property type="entry name" value="Rev_trsase/Diguanyl_cyclase"/>
</dbReference>
<dbReference type="EMBL" id="RCIW01000005">
    <property type="protein sequence ID" value="RLP11344.1"/>
    <property type="molecule type" value="Genomic_DNA"/>
</dbReference>
<dbReference type="EMBL" id="UNQJ01000004">
    <property type="protein sequence ID" value="SYZ32980.1"/>
    <property type="molecule type" value="Genomic_DNA"/>
</dbReference>
<dbReference type="GO" id="GO:0051607">
    <property type="term" value="P:defense response to virus"/>
    <property type="evidence" value="ECO:0007669"/>
    <property type="project" value="UniProtKB-KW"/>
</dbReference>
<dbReference type="PROSITE" id="PS50887">
    <property type="entry name" value="GGDEF"/>
    <property type="match status" value="1"/>
</dbReference>
<dbReference type="Gene3D" id="3.30.70.270">
    <property type="match status" value="1"/>
</dbReference>
<gene>
    <name evidence="4" type="ORF">D7U36_04305</name>
    <name evidence="5" type="ORF">PROPAUS_0891</name>
</gene>
<dbReference type="OrthoDB" id="3715807at2"/>
<reference evidence="4 7" key="3">
    <citation type="submission" date="2018-10" db="EMBL/GenBank/DDBJ databases">
        <title>Propionibacterium australiense Genome Sequencing and Assembly.</title>
        <authorList>
            <person name="Bernier A.-M."/>
            <person name="Bernard K."/>
        </authorList>
    </citation>
    <scope>NUCLEOTIDE SEQUENCE [LARGE SCALE GENOMIC DNA]</scope>
    <source>
        <strain evidence="4 7">NML98A078</strain>
    </source>
</reference>
<proteinExistence type="predicted"/>
<dbReference type="AlphaFoldDB" id="A0A383S4Q3"/>
<evidence type="ECO:0000256" key="1">
    <source>
        <dbReference type="ARBA" id="ARBA00022741"/>
    </source>
</evidence>
<evidence type="ECO:0000313" key="7">
    <source>
        <dbReference type="Proteomes" id="UP000279336"/>
    </source>
</evidence>
<evidence type="ECO:0000313" key="6">
    <source>
        <dbReference type="Proteomes" id="UP000263928"/>
    </source>
</evidence>
<keyword evidence="6" id="KW-1185">Reference proteome</keyword>
<name>A0A383S4Q3_9ACTN</name>
<feature type="domain" description="GGDEF" evidence="3">
    <location>
        <begin position="262"/>
        <end position="419"/>
    </location>
</feature>
<dbReference type="RefSeq" id="WP_119161352.1">
    <property type="nucleotide sequence ID" value="NZ_LR134442.1"/>
</dbReference>
<sequence>MTTYATVGLQRIQTYLARSRSLWGRRGASEELVQLTALPEKSSPDRPADTELTVTKILGCHPGVEINPEGLDIDGVVSLCSKPGAATDAKQVVEAATALAAKIRERLPGVTIKISHIQSDKSYAELSRNLDSWSSMTWYPLATEFPAARLCDECRLDPAAGIFKDHDDKELRLCNDCSSHHGAEDRWRKRTLTSHSKADDRTGDIPTRFTTEGWLLRRLRAAPEYEGLTFSEHFEDLGQLGALQPDNTRGGNQLRGRTHEGNHTALIFADGNGMGALFNDLLTNAADHAGDGDSTKDVREVSKTIKKGTSEALLEATKQILASGEKVCPVVPHINGGDDVLVSVTAPRAWRFLRSFLDILKGSLTELSEKHGQPLSMSAGMVICKAEYPFANQVELAEVLMRNAKSAVHGKDWSFAWLDVTHDGLDPNTHDPWTLDRLSRCEKALRHLRSDMTAHGETALVRALAGDRDSRGTLLDHLTCRMPEVKTLLRLLHVSDPKGITDEQTTLINDLISIGRWWR</sequence>
<protein>
    <submittedName>
        <fullName evidence="5">GGDEF domain profile</fullName>
    </submittedName>
</protein>
<dbReference type="InterPro" id="IPR054767">
    <property type="entry name" value="Cas10-Cmr2_palm2"/>
</dbReference>
<organism evidence="5 6">
    <name type="scientific">Propionibacterium australiense</name>
    <dbReference type="NCBI Taxonomy" id="119981"/>
    <lineage>
        <taxon>Bacteria</taxon>
        <taxon>Bacillati</taxon>
        <taxon>Actinomycetota</taxon>
        <taxon>Actinomycetes</taxon>
        <taxon>Propionibacteriales</taxon>
        <taxon>Propionibacteriaceae</taxon>
        <taxon>Propionibacterium</taxon>
    </lineage>
</organism>
<evidence type="ECO:0000259" key="3">
    <source>
        <dbReference type="PROSITE" id="PS50887"/>
    </source>
</evidence>